<dbReference type="InterPro" id="IPR006764">
    <property type="entry name" value="SAM_dep_MeTrfase_SAV2177_type"/>
</dbReference>
<dbReference type="Gene3D" id="3.40.50.150">
    <property type="entry name" value="Vaccinia Virus protein VP39"/>
    <property type="match status" value="1"/>
</dbReference>
<sequence>MSRTVTTASAVARYYEQLAAGCFLAASHVVADSLTSEQRRHVERLITSLGITVVGRSRAAFVRMLGPRKTSADGVVPLSWWRSEHAG</sequence>
<reference evidence="1 2" key="1">
    <citation type="submission" date="2019-07" db="EMBL/GenBank/DDBJ databases">
        <title>Lentzea xizangensis sp. nov., isolated from Qinghai-Tibetan Plateau Soils.</title>
        <authorList>
            <person name="Huang J."/>
        </authorList>
    </citation>
    <scope>NUCLEOTIDE SEQUENCE [LARGE SCALE GENOMIC DNA]</scope>
    <source>
        <strain evidence="1 2">FXJ1.1311</strain>
    </source>
</reference>
<keyword evidence="2" id="KW-1185">Reference proteome</keyword>
<dbReference type="OrthoDB" id="3639118at2"/>
<evidence type="ECO:0000313" key="2">
    <source>
        <dbReference type="Proteomes" id="UP000316639"/>
    </source>
</evidence>
<evidence type="ECO:0000313" key="1">
    <source>
        <dbReference type="EMBL" id="TWP46093.1"/>
    </source>
</evidence>
<name>A0A563EJ88_9PSEU</name>
<dbReference type="Proteomes" id="UP000316639">
    <property type="component" value="Unassembled WGS sequence"/>
</dbReference>
<gene>
    <name evidence="1" type="ORF">FKR81_37550</name>
</gene>
<accession>A0A563EJ88</accession>
<proteinExistence type="predicted"/>
<comment type="caution">
    <text evidence="1">The sequence shown here is derived from an EMBL/GenBank/DDBJ whole genome shotgun (WGS) entry which is preliminary data.</text>
</comment>
<protein>
    <submittedName>
        <fullName evidence="1">Uncharacterized protein</fullName>
    </submittedName>
</protein>
<dbReference type="InterPro" id="IPR029063">
    <property type="entry name" value="SAM-dependent_MTases_sf"/>
</dbReference>
<dbReference type="Pfam" id="PF04672">
    <property type="entry name" value="Methyltransf_19"/>
    <property type="match status" value="1"/>
</dbReference>
<organism evidence="1 2">
    <name type="scientific">Lentzea tibetensis</name>
    <dbReference type="NCBI Taxonomy" id="2591470"/>
    <lineage>
        <taxon>Bacteria</taxon>
        <taxon>Bacillati</taxon>
        <taxon>Actinomycetota</taxon>
        <taxon>Actinomycetes</taxon>
        <taxon>Pseudonocardiales</taxon>
        <taxon>Pseudonocardiaceae</taxon>
        <taxon>Lentzea</taxon>
    </lineage>
</organism>
<dbReference type="EMBL" id="VOBR01000036">
    <property type="protein sequence ID" value="TWP46093.1"/>
    <property type="molecule type" value="Genomic_DNA"/>
</dbReference>
<dbReference type="AlphaFoldDB" id="A0A563EJ88"/>